<sequence>MATAPSEEDLELLLDQIAWDYEIEPEFEIENEELRMAFEYLRDNKNAADDITITSPFVQLAMLVRPALEAVLNPDNKTSAVVLEITKRQIKNMYRGPMPSILPAEQHLSAKQLHEVFFAKLAYMFGIVSTCSIPETFHHDLSSILNGDPGSDQLFIKATILVFTAATRCLEKGVVHYAGKHFQRAPMKNKIRRDGEDKENE</sequence>
<dbReference type="AlphaFoldDB" id="A0A1J9PHB3"/>
<name>A0A1J9PHB3_9EURO</name>
<evidence type="ECO:0000313" key="2">
    <source>
        <dbReference type="Proteomes" id="UP000182235"/>
    </source>
</evidence>
<evidence type="ECO:0000313" key="1">
    <source>
        <dbReference type="EMBL" id="OJD15816.1"/>
    </source>
</evidence>
<accession>A0A1J9PHB3</accession>
<keyword evidence="2" id="KW-1185">Reference proteome</keyword>
<reference evidence="1 2" key="1">
    <citation type="submission" date="2015-07" db="EMBL/GenBank/DDBJ databases">
        <title>Emmonsia species relationships and genome sequence.</title>
        <authorList>
            <consortium name="The Broad Institute Genomics Platform"/>
            <person name="Cuomo C.A."/>
            <person name="Munoz J.F."/>
            <person name="Imamovic A."/>
            <person name="Priest M.E."/>
            <person name="Young S."/>
            <person name="Clay O.K."/>
            <person name="McEwen J.G."/>
        </authorList>
    </citation>
    <scope>NUCLEOTIDE SEQUENCE [LARGE SCALE GENOMIC DNA]</scope>
    <source>
        <strain evidence="1 2">UAMH 9510</strain>
    </source>
</reference>
<dbReference type="Proteomes" id="UP000182235">
    <property type="component" value="Unassembled WGS sequence"/>
</dbReference>
<proteinExistence type="predicted"/>
<dbReference type="EMBL" id="LGRN01000136">
    <property type="protein sequence ID" value="OJD15816.1"/>
    <property type="molecule type" value="Genomic_DNA"/>
</dbReference>
<comment type="caution">
    <text evidence="1">The sequence shown here is derived from an EMBL/GenBank/DDBJ whole genome shotgun (WGS) entry which is preliminary data.</text>
</comment>
<organism evidence="1 2">
    <name type="scientific">Emergomyces pasteurianus Ep9510</name>
    <dbReference type="NCBI Taxonomy" id="1447872"/>
    <lineage>
        <taxon>Eukaryota</taxon>
        <taxon>Fungi</taxon>
        <taxon>Dikarya</taxon>
        <taxon>Ascomycota</taxon>
        <taxon>Pezizomycotina</taxon>
        <taxon>Eurotiomycetes</taxon>
        <taxon>Eurotiomycetidae</taxon>
        <taxon>Onygenales</taxon>
        <taxon>Ajellomycetaceae</taxon>
        <taxon>Emergomyces</taxon>
    </lineage>
</organism>
<protein>
    <submittedName>
        <fullName evidence="1">Uncharacterized protein</fullName>
    </submittedName>
</protein>
<gene>
    <name evidence="1" type="ORF">AJ78_03958</name>
</gene>